<feature type="transmembrane region" description="Helical" evidence="5">
    <location>
        <begin position="107"/>
        <end position="124"/>
    </location>
</feature>
<dbReference type="InterPro" id="IPR036909">
    <property type="entry name" value="Cyt_c-like_dom_sf"/>
</dbReference>
<dbReference type="RefSeq" id="WP_371754200.1">
    <property type="nucleotide sequence ID" value="NZ_JAYJLD010000013.1"/>
</dbReference>
<evidence type="ECO:0000256" key="2">
    <source>
        <dbReference type="ARBA" id="ARBA00022723"/>
    </source>
</evidence>
<keyword evidence="8" id="KW-1185">Reference proteome</keyword>
<feature type="transmembrane region" description="Helical" evidence="5">
    <location>
        <begin position="16"/>
        <end position="44"/>
    </location>
</feature>
<keyword evidence="5" id="KW-1133">Transmembrane helix</keyword>
<feature type="transmembrane region" description="Helical" evidence="5">
    <location>
        <begin position="260"/>
        <end position="280"/>
    </location>
</feature>
<organism evidence="7 8">
    <name type="scientific">Ferviditalea candida</name>
    <dbReference type="NCBI Taxonomy" id="3108399"/>
    <lineage>
        <taxon>Bacteria</taxon>
        <taxon>Bacillati</taxon>
        <taxon>Bacillota</taxon>
        <taxon>Bacilli</taxon>
        <taxon>Bacillales</taxon>
        <taxon>Paenibacillaceae</taxon>
        <taxon>Ferviditalea</taxon>
    </lineage>
</organism>
<dbReference type="InterPro" id="IPR009056">
    <property type="entry name" value="Cyt_c-like_dom"/>
</dbReference>
<keyword evidence="5" id="KW-0472">Membrane</keyword>
<evidence type="ECO:0000313" key="7">
    <source>
        <dbReference type="EMBL" id="MEB3102081.1"/>
    </source>
</evidence>
<evidence type="ECO:0000256" key="4">
    <source>
        <dbReference type="PROSITE-ProRule" id="PRU00433"/>
    </source>
</evidence>
<evidence type="ECO:0000256" key="1">
    <source>
        <dbReference type="ARBA" id="ARBA00022617"/>
    </source>
</evidence>
<dbReference type="Pfam" id="PF13442">
    <property type="entry name" value="Cytochrome_CBB3"/>
    <property type="match status" value="1"/>
</dbReference>
<dbReference type="SUPFAM" id="SSF46626">
    <property type="entry name" value="Cytochrome c"/>
    <property type="match status" value="1"/>
</dbReference>
<accession>A0ABU5ZLA7</accession>
<protein>
    <submittedName>
        <fullName evidence="7">Cytochrome c</fullName>
    </submittedName>
</protein>
<keyword evidence="3 4" id="KW-0408">Iron</keyword>
<dbReference type="PROSITE" id="PS51007">
    <property type="entry name" value="CYTC"/>
    <property type="match status" value="1"/>
</dbReference>
<evidence type="ECO:0000256" key="3">
    <source>
        <dbReference type="ARBA" id="ARBA00023004"/>
    </source>
</evidence>
<evidence type="ECO:0000256" key="5">
    <source>
        <dbReference type="SAM" id="Phobius"/>
    </source>
</evidence>
<comment type="caution">
    <text evidence="7">The sequence shown here is derived from an EMBL/GenBank/DDBJ whole genome shotgun (WGS) entry which is preliminary data.</text>
</comment>
<feature type="transmembrane region" description="Helical" evidence="5">
    <location>
        <begin position="136"/>
        <end position="161"/>
    </location>
</feature>
<keyword evidence="5" id="KW-0812">Transmembrane</keyword>
<feature type="transmembrane region" description="Helical" evidence="5">
    <location>
        <begin position="181"/>
        <end position="208"/>
    </location>
</feature>
<feature type="transmembrane region" description="Helical" evidence="5">
    <location>
        <begin position="64"/>
        <end position="87"/>
    </location>
</feature>
<dbReference type="EMBL" id="JAYJLD010000013">
    <property type="protein sequence ID" value="MEB3102081.1"/>
    <property type="molecule type" value="Genomic_DNA"/>
</dbReference>
<name>A0ABU5ZLA7_9BACL</name>
<feature type="transmembrane region" description="Helical" evidence="5">
    <location>
        <begin position="220"/>
        <end position="240"/>
    </location>
</feature>
<feature type="transmembrane region" description="Helical" evidence="5">
    <location>
        <begin position="287"/>
        <end position="306"/>
    </location>
</feature>
<evidence type="ECO:0000313" key="8">
    <source>
        <dbReference type="Proteomes" id="UP001310386"/>
    </source>
</evidence>
<sequence length="446" mass="50472">MDFPTIDFGWLGNGNLIGLMAVVHVFINHAAAIGGSILMVSIEYMAIKQNSEVLDRYARRLSKWILIITTTVGAMTGVGIWFATMVIEPTAIGSLLRIFHWAWFTEWIIFVSEVVLLLIYFYMWDQWSGEKKKLHLRTGIALCVMSWLTMVIITGILAAQINPGNWVKTLSFWDAFFNPTWLPSTIFRTFAAITLAVAVMTPLVGWFVKESKDRHLVLKMLGKWLVLSVPMMFIFGFWYLKSLPDQAQTLVVWATGMSSFMFLFINVLGLLLILVLGAMLLDGKPKFPIALAMFTGLFSLTLIAEFEIIRENIRKPYVIYNYMYANGVLKDRVELYKKEGALANSKFSKVKEVTEENKIQAGEELFRMQCIQCHTIDGVRGNRAMTVRINGWSEEAIARFIPHLHEVRPTMAPFAGNEKEVEALAAYLHKMVLEANGANTQAVGSK</sequence>
<proteinExistence type="predicted"/>
<dbReference type="Proteomes" id="UP001310386">
    <property type="component" value="Unassembled WGS sequence"/>
</dbReference>
<keyword evidence="2 4" id="KW-0479">Metal-binding</keyword>
<gene>
    <name evidence="7" type="ORF">VF724_10435</name>
</gene>
<feature type="domain" description="Cytochrome c" evidence="6">
    <location>
        <begin position="357"/>
        <end position="432"/>
    </location>
</feature>
<reference evidence="7" key="1">
    <citation type="submission" date="2023-12" db="EMBL/GenBank/DDBJ databases">
        <title>Fervidustalea candida gen. nov., sp. nov., a novel member of the family Paenibacillaceae isolated from a geothermal area.</title>
        <authorList>
            <person name="Li W.-J."/>
            <person name="Jiao J.-Y."/>
            <person name="Chen Y."/>
        </authorList>
    </citation>
    <scope>NUCLEOTIDE SEQUENCE</scope>
    <source>
        <strain evidence="7">SYSU GA230002</strain>
    </source>
</reference>
<evidence type="ECO:0000259" key="6">
    <source>
        <dbReference type="PROSITE" id="PS51007"/>
    </source>
</evidence>
<dbReference type="Gene3D" id="1.10.760.10">
    <property type="entry name" value="Cytochrome c-like domain"/>
    <property type="match status" value="1"/>
</dbReference>
<keyword evidence="1 4" id="KW-0349">Heme</keyword>